<evidence type="ECO:0000259" key="13">
    <source>
        <dbReference type="PROSITE" id="PS50885"/>
    </source>
</evidence>
<dbReference type="GO" id="GO:0005886">
    <property type="term" value="C:plasma membrane"/>
    <property type="evidence" value="ECO:0007669"/>
    <property type="project" value="UniProtKB-SubCell"/>
</dbReference>
<dbReference type="GO" id="GO:0000155">
    <property type="term" value="F:phosphorelay sensor kinase activity"/>
    <property type="evidence" value="ECO:0007669"/>
    <property type="project" value="InterPro"/>
</dbReference>
<evidence type="ECO:0000256" key="1">
    <source>
        <dbReference type="ARBA" id="ARBA00004651"/>
    </source>
</evidence>
<evidence type="ECO:0000256" key="6">
    <source>
        <dbReference type="ARBA" id="ARBA00022741"/>
    </source>
</evidence>
<dbReference type="SUPFAM" id="SSF55874">
    <property type="entry name" value="ATPase domain of HSP90 chaperone/DNA topoisomerase II/histidine kinase"/>
    <property type="match status" value="1"/>
</dbReference>
<sequence length="604" mass="68577">MKKNHQIKLQTKFFLAYLGLALLVVIAFSIFFYRYTSNILIERETKAAADMNLSFLQQTEQILQDMDSVSINIGYSNLVKDRLAEANDLRVSSDDFMALADLFVTINGADLKVDQINLYDFSGSVVQVGIKNNSKKMDMDTLPWLTQTKELGGKKLLSLPYATTEITSNSNTSRTPVWYMSLYRVFHNRYKKQVGAIETVKKCSTIFKYITSYQQKNADAPSVYIYDKNGTLVFPYKLEESEQKSLPDYFSSIDSTLGHASFFNDDSRTTEILVSTSSSYTGWTYVTVQPQNHILQPVRNLIHVLGLGVAAMLACSVFISWYLSRSLTKPIKQLRNIIKKTALDTLGQQKQEPLDASFDELEELNQAFLSMSSNLKTSMDELIDTRQQEIKSRSLALQSQINPHFYYNTLSGIIVLAENNQSDEVVKMCRNLTKIMRYITKGDSSSVTLGEETEYIQEYLYCMKVRYQSSLNYEIHVDESLLSLKIPKLSIQPLVENALKYGTNCEPPWSLTIQSRITEVSWQIDIIDSGTGFTEESIQLIHSRIEAAAAKPGMPEIEINGMGMLNVYLRWKLFCGDDIIFKYGNTKDGHGIVSIGRKTSREHV</sequence>
<dbReference type="RefSeq" id="WP_138003664.1">
    <property type="nucleotide sequence ID" value="NZ_QGQD01000083.1"/>
</dbReference>
<evidence type="ECO:0000256" key="10">
    <source>
        <dbReference type="ARBA" id="ARBA00023012"/>
    </source>
</evidence>
<dbReference type="Proteomes" id="UP000306509">
    <property type="component" value="Unassembled WGS sequence"/>
</dbReference>
<dbReference type="InterPro" id="IPR010559">
    <property type="entry name" value="Sig_transdc_His_kin_internal"/>
</dbReference>
<keyword evidence="5 12" id="KW-0812">Transmembrane</keyword>
<dbReference type="Gene3D" id="6.10.340.10">
    <property type="match status" value="1"/>
</dbReference>
<evidence type="ECO:0000313" key="14">
    <source>
        <dbReference type="EMBL" id="TLC98836.1"/>
    </source>
</evidence>
<evidence type="ECO:0000256" key="8">
    <source>
        <dbReference type="ARBA" id="ARBA00022840"/>
    </source>
</evidence>
<dbReference type="PANTHER" id="PTHR34220:SF11">
    <property type="entry name" value="SENSOR PROTEIN KINASE HPTS"/>
    <property type="match status" value="1"/>
</dbReference>
<dbReference type="Pfam" id="PF06580">
    <property type="entry name" value="His_kinase"/>
    <property type="match status" value="1"/>
</dbReference>
<keyword evidence="3" id="KW-0597">Phosphoprotein</keyword>
<keyword evidence="4 14" id="KW-0808">Transferase</keyword>
<evidence type="ECO:0000256" key="12">
    <source>
        <dbReference type="SAM" id="Phobius"/>
    </source>
</evidence>
<dbReference type="InterPro" id="IPR003660">
    <property type="entry name" value="HAMP_dom"/>
</dbReference>
<accession>A0A4U8Q2H9</accession>
<evidence type="ECO:0000313" key="15">
    <source>
        <dbReference type="Proteomes" id="UP000306509"/>
    </source>
</evidence>
<evidence type="ECO:0000256" key="4">
    <source>
        <dbReference type="ARBA" id="ARBA00022679"/>
    </source>
</evidence>
<comment type="caution">
    <text evidence="14">The sequence shown here is derived from an EMBL/GenBank/DDBJ whole genome shotgun (WGS) entry which is preliminary data.</text>
</comment>
<dbReference type="SMART" id="SM00304">
    <property type="entry name" value="HAMP"/>
    <property type="match status" value="1"/>
</dbReference>
<keyword evidence="9 12" id="KW-1133">Transmembrane helix</keyword>
<evidence type="ECO:0000256" key="5">
    <source>
        <dbReference type="ARBA" id="ARBA00022692"/>
    </source>
</evidence>
<feature type="transmembrane region" description="Helical" evidence="12">
    <location>
        <begin position="301"/>
        <end position="323"/>
    </location>
</feature>
<dbReference type="AlphaFoldDB" id="A0A4U8Q2H9"/>
<evidence type="ECO:0000256" key="11">
    <source>
        <dbReference type="ARBA" id="ARBA00023136"/>
    </source>
</evidence>
<keyword evidence="6" id="KW-0547">Nucleotide-binding</keyword>
<dbReference type="STRING" id="180332.GCA_000797495_05875"/>
<keyword evidence="7 14" id="KW-0418">Kinase</keyword>
<dbReference type="PANTHER" id="PTHR34220">
    <property type="entry name" value="SENSOR HISTIDINE KINASE YPDA"/>
    <property type="match status" value="1"/>
</dbReference>
<dbReference type="InterPro" id="IPR050640">
    <property type="entry name" value="Bact_2-comp_sensor_kinase"/>
</dbReference>
<dbReference type="GO" id="GO:0005524">
    <property type="term" value="F:ATP binding"/>
    <property type="evidence" value="ECO:0007669"/>
    <property type="project" value="UniProtKB-KW"/>
</dbReference>
<keyword evidence="2" id="KW-1003">Cell membrane</keyword>
<evidence type="ECO:0000256" key="2">
    <source>
        <dbReference type="ARBA" id="ARBA00022475"/>
    </source>
</evidence>
<reference evidence="14 15" key="1">
    <citation type="journal article" date="2019" name="Anaerobe">
        <title>Detection of Robinsoniella peoriensis in multiple bone samples of a trauma patient.</title>
        <authorList>
            <person name="Schrottner P."/>
            <person name="Hartwich K."/>
            <person name="Bunk B."/>
            <person name="Schober I."/>
            <person name="Helbig S."/>
            <person name="Rudolph W.W."/>
            <person name="Gunzer F."/>
        </authorList>
    </citation>
    <scope>NUCLEOTIDE SEQUENCE [LARGE SCALE GENOMIC DNA]</scope>
    <source>
        <strain evidence="14 15">DSM 106044</strain>
    </source>
</reference>
<dbReference type="PROSITE" id="PS50885">
    <property type="entry name" value="HAMP"/>
    <property type="match status" value="1"/>
</dbReference>
<feature type="transmembrane region" description="Helical" evidence="12">
    <location>
        <begin position="12"/>
        <end position="33"/>
    </location>
</feature>
<evidence type="ECO:0000256" key="9">
    <source>
        <dbReference type="ARBA" id="ARBA00022989"/>
    </source>
</evidence>
<gene>
    <name evidence="14" type="primary">ypdA_33</name>
    <name evidence="14" type="ORF">DSM106044_04371</name>
</gene>
<evidence type="ECO:0000256" key="7">
    <source>
        <dbReference type="ARBA" id="ARBA00022777"/>
    </source>
</evidence>
<protein>
    <submittedName>
        <fullName evidence="14">Sensor histidine kinase YpdA</fullName>
        <ecNumber evidence="14">2.7.13.3</ecNumber>
    </submittedName>
</protein>
<name>A0A4U8Q2H9_9FIRM</name>
<keyword evidence="11 12" id="KW-0472">Membrane</keyword>
<feature type="domain" description="HAMP" evidence="13">
    <location>
        <begin position="325"/>
        <end position="380"/>
    </location>
</feature>
<keyword evidence="8" id="KW-0067">ATP-binding</keyword>
<keyword evidence="15" id="KW-1185">Reference proteome</keyword>
<organism evidence="14 15">
    <name type="scientific">Robinsoniella peoriensis</name>
    <dbReference type="NCBI Taxonomy" id="180332"/>
    <lineage>
        <taxon>Bacteria</taxon>
        <taxon>Bacillati</taxon>
        <taxon>Bacillota</taxon>
        <taxon>Clostridia</taxon>
        <taxon>Lachnospirales</taxon>
        <taxon>Lachnospiraceae</taxon>
        <taxon>Robinsoniella</taxon>
    </lineage>
</organism>
<dbReference type="InterPro" id="IPR036890">
    <property type="entry name" value="HATPase_C_sf"/>
</dbReference>
<comment type="subcellular location">
    <subcellularLocation>
        <location evidence="1">Cell membrane</location>
        <topology evidence="1">Multi-pass membrane protein</topology>
    </subcellularLocation>
</comment>
<evidence type="ECO:0000256" key="3">
    <source>
        <dbReference type="ARBA" id="ARBA00022553"/>
    </source>
</evidence>
<proteinExistence type="predicted"/>
<dbReference type="Gene3D" id="3.30.565.10">
    <property type="entry name" value="Histidine kinase-like ATPase, C-terminal domain"/>
    <property type="match status" value="1"/>
</dbReference>
<dbReference type="EC" id="2.7.13.3" evidence="14"/>
<dbReference type="EMBL" id="QGQD01000083">
    <property type="protein sequence ID" value="TLC98836.1"/>
    <property type="molecule type" value="Genomic_DNA"/>
</dbReference>
<keyword evidence="10" id="KW-0902">Two-component regulatory system</keyword>